<dbReference type="SMART" id="SM00935">
    <property type="entry name" value="OmpH"/>
    <property type="match status" value="1"/>
</dbReference>
<sequence>MRTKNLLVILGCMVLVLAWCTASYAADRVGYINLQRLVNESKMGKDARDDIQKMRKEKETLLNTKLQDITKLRDFINQQGDKMPASERRDKVELLQKMSKEYQRLLADAKEDITREDRDLVGIILEKANDILKEVAKSKKFGIILKDPNAIGYLDPEVDITDLVLKELDKKK</sequence>
<evidence type="ECO:0000256" key="1">
    <source>
        <dbReference type="ARBA" id="ARBA00009091"/>
    </source>
</evidence>
<dbReference type="GO" id="GO:0050821">
    <property type="term" value="P:protein stabilization"/>
    <property type="evidence" value="ECO:0007669"/>
    <property type="project" value="TreeGrafter"/>
</dbReference>
<evidence type="ECO:0000256" key="4">
    <source>
        <dbReference type="SAM" id="SignalP"/>
    </source>
</evidence>
<comment type="caution">
    <text evidence="5">The sequence shown here is derived from an EMBL/GenBank/DDBJ whole genome shotgun (WGS) entry which is preliminary data.</text>
</comment>
<dbReference type="SUPFAM" id="SSF111384">
    <property type="entry name" value="OmpH-like"/>
    <property type="match status" value="1"/>
</dbReference>
<keyword evidence="3" id="KW-0175">Coiled coil</keyword>
<evidence type="ECO:0000313" key="5">
    <source>
        <dbReference type="EMBL" id="MBC8359951.1"/>
    </source>
</evidence>
<gene>
    <name evidence="5" type="ORF">H8E23_00950</name>
</gene>
<dbReference type="InterPro" id="IPR024930">
    <property type="entry name" value="Skp_dom_sf"/>
</dbReference>
<evidence type="ECO:0000313" key="6">
    <source>
        <dbReference type="Proteomes" id="UP000603434"/>
    </source>
</evidence>
<protein>
    <submittedName>
        <fullName evidence="5">OmpH family outer membrane protein</fullName>
    </submittedName>
</protein>
<dbReference type="PANTHER" id="PTHR35089">
    <property type="entry name" value="CHAPERONE PROTEIN SKP"/>
    <property type="match status" value="1"/>
</dbReference>
<proteinExistence type="inferred from homology"/>
<dbReference type="AlphaFoldDB" id="A0A8J6NNG5"/>
<feature type="coiled-coil region" evidence="3">
    <location>
        <begin position="92"/>
        <end position="119"/>
    </location>
</feature>
<accession>A0A8J6NNG5</accession>
<comment type="similarity">
    <text evidence="1">Belongs to the Skp family.</text>
</comment>
<dbReference type="EMBL" id="JACNJH010000047">
    <property type="protein sequence ID" value="MBC8359951.1"/>
    <property type="molecule type" value="Genomic_DNA"/>
</dbReference>
<keyword evidence="2 4" id="KW-0732">Signal</keyword>
<dbReference type="Gene3D" id="3.30.910.20">
    <property type="entry name" value="Skp domain"/>
    <property type="match status" value="1"/>
</dbReference>
<dbReference type="InterPro" id="IPR005632">
    <property type="entry name" value="Chaperone_Skp"/>
</dbReference>
<evidence type="ECO:0000256" key="2">
    <source>
        <dbReference type="ARBA" id="ARBA00022729"/>
    </source>
</evidence>
<name>A0A8J6NNG5_9BACT</name>
<organism evidence="5 6">
    <name type="scientific">Candidatus Desulfatibia profunda</name>
    <dbReference type="NCBI Taxonomy" id="2841695"/>
    <lineage>
        <taxon>Bacteria</taxon>
        <taxon>Pseudomonadati</taxon>
        <taxon>Thermodesulfobacteriota</taxon>
        <taxon>Desulfobacteria</taxon>
        <taxon>Desulfobacterales</taxon>
        <taxon>Desulfobacterales incertae sedis</taxon>
        <taxon>Candidatus Desulfatibia</taxon>
    </lineage>
</organism>
<feature type="signal peptide" evidence="4">
    <location>
        <begin position="1"/>
        <end position="25"/>
    </location>
</feature>
<dbReference type="GO" id="GO:0051082">
    <property type="term" value="F:unfolded protein binding"/>
    <property type="evidence" value="ECO:0007669"/>
    <property type="project" value="InterPro"/>
</dbReference>
<evidence type="ECO:0000256" key="3">
    <source>
        <dbReference type="SAM" id="Coils"/>
    </source>
</evidence>
<dbReference type="PANTHER" id="PTHR35089:SF1">
    <property type="entry name" value="CHAPERONE PROTEIN SKP"/>
    <property type="match status" value="1"/>
</dbReference>
<dbReference type="Pfam" id="PF03938">
    <property type="entry name" value="OmpH"/>
    <property type="match status" value="1"/>
</dbReference>
<reference evidence="5 6" key="1">
    <citation type="submission" date="2020-08" db="EMBL/GenBank/DDBJ databases">
        <title>Bridging the membrane lipid divide: bacteria of the FCB group superphylum have the potential to synthesize archaeal ether lipids.</title>
        <authorList>
            <person name="Villanueva L."/>
            <person name="Von Meijenfeldt F.A.B."/>
            <person name="Westbye A.B."/>
            <person name="Yadav S."/>
            <person name="Hopmans E.C."/>
            <person name="Dutilh B.E."/>
            <person name="Sinninghe Damste J.S."/>
        </authorList>
    </citation>
    <scope>NUCLEOTIDE SEQUENCE [LARGE SCALE GENOMIC DNA]</scope>
    <source>
        <strain evidence="5">NIOZ-UU30</strain>
    </source>
</reference>
<dbReference type="GO" id="GO:0005829">
    <property type="term" value="C:cytosol"/>
    <property type="evidence" value="ECO:0007669"/>
    <property type="project" value="TreeGrafter"/>
</dbReference>
<feature type="chain" id="PRO_5035239589" evidence="4">
    <location>
        <begin position="26"/>
        <end position="172"/>
    </location>
</feature>
<dbReference type="Proteomes" id="UP000603434">
    <property type="component" value="Unassembled WGS sequence"/>
</dbReference>